<dbReference type="Pfam" id="PF01833">
    <property type="entry name" value="TIG"/>
    <property type="match status" value="2"/>
</dbReference>
<evidence type="ECO:0000313" key="2">
    <source>
        <dbReference type="EMBL" id="MPM71974.1"/>
    </source>
</evidence>
<dbReference type="EMBL" id="VSSQ01024451">
    <property type="protein sequence ID" value="MPM71974.1"/>
    <property type="molecule type" value="Genomic_DNA"/>
</dbReference>
<dbReference type="SUPFAM" id="SSF81296">
    <property type="entry name" value="E set domains"/>
    <property type="match status" value="2"/>
</dbReference>
<evidence type="ECO:0000259" key="1">
    <source>
        <dbReference type="Pfam" id="PF01833"/>
    </source>
</evidence>
<organism evidence="2">
    <name type="scientific">bioreactor metagenome</name>
    <dbReference type="NCBI Taxonomy" id="1076179"/>
    <lineage>
        <taxon>unclassified sequences</taxon>
        <taxon>metagenomes</taxon>
        <taxon>ecological metagenomes</taxon>
    </lineage>
</organism>
<dbReference type="InterPro" id="IPR014756">
    <property type="entry name" value="Ig_E-set"/>
</dbReference>
<dbReference type="CDD" id="cd00102">
    <property type="entry name" value="IPT"/>
    <property type="match status" value="2"/>
</dbReference>
<feature type="domain" description="IPT/TIG" evidence="1">
    <location>
        <begin position="42"/>
        <end position="108"/>
    </location>
</feature>
<feature type="domain" description="IPT/TIG" evidence="1">
    <location>
        <begin position="122"/>
        <end position="195"/>
    </location>
</feature>
<dbReference type="Gene3D" id="2.60.40.10">
    <property type="entry name" value="Immunoglobulins"/>
    <property type="match status" value="3"/>
</dbReference>
<sequence length="348" mass="35553">MNDAKTQITAVVPTHAKEGSIQLVAFSSVKVSAATPLSLVGPAVTSISPKPVKNGETITITGTNLDLVVGATFGGDVTGVILSQSATQLEVTVPLTATEGKVTLTTNSGKTAETEAITLVKPTISSIAPLALMAGNDITITGTHLDLVRKVTFVGGLSVDVTPASATSFTVTVPPAAVGTAAVVMTTTNGTEVTSSAQLAIEAANKPVITGINASVKPGAKLTITGTKLNLVEAIYFQPNVKAVLYGVRTETSIEVFVPETAKKGAVTLKLVAYNGDEVVSPVFNISGTDPITDPSLVIWNFDSGLAADGGSWSGVGGLGNPSDALSGAYYEIKASNWGTGYWWFAEN</sequence>
<proteinExistence type="predicted"/>
<dbReference type="AlphaFoldDB" id="A0A645C977"/>
<protein>
    <recommendedName>
        <fullName evidence="1">IPT/TIG domain-containing protein</fullName>
    </recommendedName>
</protein>
<gene>
    <name evidence="2" type="ORF">SDC9_118946</name>
</gene>
<reference evidence="2" key="1">
    <citation type="submission" date="2019-08" db="EMBL/GenBank/DDBJ databases">
        <authorList>
            <person name="Kucharzyk K."/>
            <person name="Murdoch R.W."/>
            <person name="Higgins S."/>
            <person name="Loffler F."/>
        </authorList>
    </citation>
    <scope>NUCLEOTIDE SEQUENCE</scope>
</reference>
<dbReference type="InterPro" id="IPR013783">
    <property type="entry name" value="Ig-like_fold"/>
</dbReference>
<accession>A0A645C977</accession>
<comment type="caution">
    <text evidence="2">The sequence shown here is derived from an EMBL/GenBank/DDBJ whole genome shotgun (WGS) entry which is preliminary data.</text>
</comment>
<name>A0A645C977_9ZZZZ</name>
<dbReference type="InterPro" id="IPR002909">
    <property type="entry name" value="IPT_dom"/>
</dbReference>